<evidence type="ECO:0000313" key="1">
    <source>
        <dbReference type="EMBL" id="JAH61048.1"/>
    </source>
</evidence>
<accession>A0A0E9U7W0</accession>
<name>A0A0E9U7W0_ANGAN</name>
<dbReference type="EMBL" id="GBXM01047529">
    <property type="protein sequence ID" value="JAH61048.1"/>
    <property type="molecule type" value="Transcribed_RNA"/>
</dbReference>
<protein>
    <submittedName>
        <fullName evidence="1">Uncharacterized protein</fullName>
    </submittedName>
</protein>
<organism evidence="1">
    <name type="scientific">Anguilla anguilla</name>
    <name type="common">European freshwater eel</name>
    <name type="synonym">Muraena anguilla</name>
    <dbReference type="NCBI Taxonomy" id="7936"/>
    <lineage>
        <taxon>Eukaryota</taxon>
        <taxon>Metazoa</taxon>
        <taxon>Chordata</taxon>
        <taxon>Craniata</taxon>
        <taxon>Vertebrata</taxon>
        <taxon>Euteleostomi</taxon>
        <taxon>Actinopterygii</taxon>
        <taxon>Neopterygii</taxon>
        <taxon>Teleostei</taxon>
        <taxon>Anguilliformes</taxon>
        <taxon>Anguillidae</taxon>
        <taxon>Anguilla</taxon>
    </lineage>
</organism>
<sequence>MPNPLMAERVQMQHQFYVHFIFIY</sequence>
<reference evidence="1" key="1">
    <citation type="submission" date="2014-11" db="EMBL/GenBank/DDBJ databases">
        <authorList>
            <person name="Amaro Gonzalez C."/>
        </authorList>
    </citation>
    <scope>NUCLEOTIDE SEQUENCE</scope>
</reference>
<proteinExistence type="predicted"/>
<reference evidence="1" key="2">
    <citation type="journal article" date="2015" name="Fish Shellfish Immunol.">
        <title>Early steps in the European eel (Anguilla anguilla)-Vibrio vulnificus interaction in the gills: Role of the RtxA13 toxin.</title>
        <authorList>
            <person name="Callol A."/>
            <person name="Pajuelo D."/>
            <person name="Ebbesson L."/>
            <person name="Teles M."/>
            <person name="MacKenzie S."/>
            <person name="Amaro C."/>
        </authorList>
    </citation>
    <scope>NUCLEOTIDE SEQUENCE</scope>
</reference>
<dbReference type="AlphaFoldDB" id="A0A0E9U7W0"/>